<feature type="domain" description="GGDEF" evidence="1">
    <location>
        <begin position="57"/>
        <end position="190"/>
    </location>
</feature>
<dbReference type="SMART" id="SM00267">
    <property type="entry name" value="GGDEF"/>
    <property type="match status" value="1"/>
</dbReference>
<dbReference type="InterPro" id="IPR029787">
    <property type="entry name" value="Nucleotide_cyclase"/>
</dbReference>
<dbReference type="SUPFAM" id="SSF55073">
    <property type="entry name" value="Nucleotide cyclase"/>
    <property type="match status" value="1"/>
</dbReference>
<proteinExistence type="predicted"/>
<dbReference type="PANTHER" id="PTHR44757">
    <property type="entry name" value="DIGUANYLATE CYCLASE DGCP"/>
    <property type="match status" value="1"/>
</dbReference>
<comment type="caution">
    <text evidence="2">The sequence shown here is derived from an EMBL/GenBank/DDBJ whole genome shotgun (WGS) entry which is preliminary data.</text>
</comment>
<dbReference type="InterPro" id="IPR052155">
    <property type="entry name" value="Biofilm_reg_signaling"/>
</dbReference>
<organism evidence="2 3">
    <name type="scientific">Streptomyces cuspidosporus</name>
    <dbReference type="NCBI Taxonomy" id="66882"/>
    <lineage>
        <taxon>Bacteria</taxon>
        <taxon>Bacillati</taxon>
        <taxon>Actinomycetota</taxon>
        <taxon>Actinomycetes</taxon>
        <taxon>Kitasatosporales</taxon>
        <taxon>Streptomycetaceae</taxon>
        <taxon>Streptomyces</taxon>
    </lineage>
</organism>
<accession>A0ABN3FMJ9</accession>
<evidence type="ECO:0000259" key="1">
    <source>
        <dbReference type="PROSITE" id="PS50887"/>
    </source>
</evidence>
<dbReference type="RefSeq" id="WP_346173793.1">
    <property type="nucleotide sequence ID" value="NZ_BAAASD010000005.1"/>
</dbReference>
<dbReference type="CDD" id="cd01949">
    <property type="entry name" value="GGDEF"/>
    <property type="match status" value="1"/>
</dbReference>
<gene>
    <name evidence="2" type="ORF">GCM10010246_16360</name>
</gene>
<name>A0ABN3FMJ9_9ACTN</name>
<reference evidence="2 3" key="1">
    <citation type="journal article" date="2019" name="Int. J. Syst. Evol. Microbiol.">
        <title>The Global Catalogue of Microorganisms (GCM) 10K type strain sequencing project: providing services to taxonomists for standard genome sequencing and annotation.</title>
        <authorList>
            <consortium name="The Broad Institute Genomics Platform"/>
            <consortium name="The Broad Institute Genome Sequencing Center for Infectious Disease"/>
            <person name="Wu L."/>
            <person name="Ma J."/>
        </authorList>
    </citation>
    <scope>NUCLEOTIDE SEQUENCE [LARGE SCALE GENOMIC DNA]</scope>
    <source>
        <strain evidence="2 3">JCM 4316</strain>
    </source>
</reference>
<dbReference type="PROSITE" id="PS50887">
    <property type="entry name" value="GGDEF"/>
    <property type="match status" value="1"/>
</dbReference>
<dbReference type="EMBL" id="BAAASD010000005">
    <property type="protein sequence ID" value="GAA2333480.1"/>
    <property type="molecule type" value="Genomic_DNA"/>
</dbReference>
<dbReference type="PANTHER" id="PTHR44757:SF2">
    <property type="entry name" value="BIOFILM ARCHITECTURE MAINTENANCE PROTEIN MBAA"/>
    <property type="match status" value="1"/>
</dbReference>
<evidence type="ECO:0000313" key="2">
    <source>
        <dbReference type="EMBL" id="GAA2333480.1"/>
    </source>
</evidence>
<dbReference type="Proteomes" id="UP001500253">
    <property type="component" value="Unassembled WGS sequence"/>
</dbReference>
<dbReference type="InterPro" id="IPR043128">
    <property type="entry name" value="Rev_trsase/Diguanyl_cyclase"/>
</dbReference>
<dbReference type="InterPro" id="IPR000160">
    <property type="entry name" value="GGDEF_dom"/>
</dbReference>
<evidence type="ECO:0000313" key="3">
    <source>
        <dbReference type="Proteomes" id="UP001500253"/>
    </source>
</evidence>
<protein>
    <submittedName>
        <fullName evidence="2">GGDEF domain-containing protein</fullName>
    </submittedName>
</protein>
<dbReference type="NCBIfam" id="TIGR00254">
    <property type="entry name" value="GGDEF"/>
    <property type="match status" value="1"/>
</dbReference>
<keyword evidence="3" id="KW-1185">Reference proteome</keyword>
<dbReference type="Pfam" id="PF00990">
    <property type="entry name" value="GGDEF"/>
    <property type="match status" value="1"/>
</dbReference>
<dbReference type="Gene3D" id="3.30.70.270">
    <property type="match status" value="1"/>
</dbReference>
<sequence>MSHTLTAISAAAPLAAGWTVHSLWFRRILDQARRDPLTGLPTRAAFEMHAARLLSRARCAVLLIDLDGFKALNDTFGHAAGDAAIRAAGERLGTWVHVQNGAVGRLGGDEFAAVVRMPHTTDLPLELRTLHELLCQPVKFDGRLISLGCSIGAYHGPFPGPSLPTALRVADEAMYGAKQAGGGSLIASNPTPVYLTVNGRRDGRSGTDFDAEGGVT</sequence>